<dbReference type="EMBL" id="FN563149">
    <property type="protein sequence ID" value="CBH46831.1"/>
    <property type="molecule type" value="Genomic_DNA"/>
</dbReference>
<evidence type="ECO:0000313" key="1">
    <source>
        <dbReference type="EMBL" id="CBH46831.1"/>
    </source>
</evidence>
<dbReference type="Proteomes" id="UP001154400">
    <property type="component" value="Chromosome"/>
</dbReference>
<proteinExistence type="predicted"/>
<evidence type="ECO:0000313" key="2">
    <source>
        <dbReference type="Proteomes" id="UP000006892"/>
    </source>
</evidence>
<dbReference type="KEGG" id="req:REQ_07140"/>
<dbReference type="AlphaFoldDB" id="A0A3S5Y2S1"/>
<dbReference type="RefSeq" id="WP_013414868.1">
    <property type="nucleotide sequence ID" value="NC_014659.1"/>
</dbReference>
<protein>
    <submittedName>
        <fullName evidence="1">Secreted protein</fullName>
    </submittedName>
</protein>
<reference evidence="1" key="1">
    <citation type="journal article" date="2010" name="PLoS Genet.">
        <title>The genome of a pathogenic rhodococcus: cooptive virulence underpinned by key gene acquisitions.</title>
        <authorList>
            <person name="Letek M."/>
            <person name="Gonzalez P."/>
            <person name="Macarthur I."/>
            <person name="Rodriguez H."/>
            <person name="Freeman T.C."/>
            <person name="Valero-Rello A."/>
            <person name="Blanco M."/>
            <person name="Buckley T."/>
            <person name="Cherevach I."/>
            <person name="Fahey R."/>
            <person name="Hapeshi A."/>
            <person name="Holdstock J."/>
            <person name="Leadon D."/>
            <person name="Navas J."/>
            <person name="Ocampo A."/>
            <person name="Quail M.A."/>
            <person name="Sanders M."/>
            <person name="Scortti M.M."/>
            <person name="Prescott J.F."/>
            <person name="Fogarty U."/>
            <person name="Meijer W.G."/>
            <person name="Parkhill J."/>
            <person name="Bentley S.D."/>
            <person name="Vazquez-Boland J.A."/>
        </authorList>
    </citation>
    <scope>NUCLEOTIDE SEQUENCE [LARGE SCALE GENOMIC DNA]</scope>
    <source>
        <strain evidence="1 2">103S</strain>
    </source>
</reference>
<dbReference type="SUPFAM" id="SSF52540">
    <property type="entry name" value="P-loop containing nucleoside triphosphate hydrolases"/>
    <property type="match status" value="1"/>
</dbReference>
<organism evidence="1">
    <name type="scientific">Rhodococcus hoagii (strain 103S)</name>
    <name type="common">Rhodococcus equi</name>
    <dbReference type="NCBI Taxonomy" id="685727"/>
    <lineage>
        <taxon>Bacteria</taxon>
        <taxon>Bacillati</taxon>
        <taxon>Actinomycetota</taxon>
        <taxon>Actinomycetes</taxon>
        <taxon>Mycobacteriales</taxon>
        <taxon>Nocardiaceae</taxon>
        <taxon>Prescottella</taxon>
    </lineage>
</organism>
<accession>A0A3S5Y2S1</accession>
<sequence>MNNVVSLRRVPKVAEPEQVSAVVVAGSGGAAATTTAFGLATALRLGTGKEVSAVDATSDGGNLLSRTGIGAVDAARSIRQFRAHMALTSAGVVVVGNGGGQPSDAAIVDELLAARHSARIHDVGTALRSPRLAPLLRSGAALVVVAPARSEPLSRMRDALTWVMSTYGAEVLGRTIVVVSHQMPDAPVDLAPIRSALAPRVAGLVEVPFDAALAQPGVLDHRRLASATLDAWTDALDVLGALSSRLGRSDSGESSSELA</sequence>
<gene>
    <name evidence="1" type="ordered locus">REQ_07140</name>
</gene>
<dbReference type="InterPro" id="IPR027417">
    <property type="entry name" value="P-loop_NTPase"/>
</dbReference>
<name>A0A3S5Y2S1_RHOH1</name>